<dbReference type="PANTHER" id="PTHR21047:SF2">
    <property type="entry name" value="THYMIDINE DIPHOSPHO-4-KETO-RHAMNOSE 3,5-EPIMERASE"/>
    <property type="match status" value="1"/>
</dbReference>
<proteinExistence type="predicted"/>
<dbReference type="InterPro" id="IPR000888">
    <property type="entry name" value="RmlC-like"/>
</dbReference>
<sequence>MKEKEFGQDEGKKVVNNVILKTNIFDIKIHPLKKISDQRGMVMHMLRCDTSHFSKFGEVYFSTIKENATKAWKKHLFMTQNLAVPVGKIKLVCFDDRKNSFSYGLIDEIYLGIEHFYLVTVPPLIWYGFQGIGACESLIANCTDMPHDPNEVVRKSESDESIPYKWF</sequence>
<evidence type="ECO:0000256" key="6">
    <source>
        <dbReference type="ARBA" id="ARBA00031424"/>
    </source>
</evidence>
<protein>
    <recommendedName>
        <fullName evidence="4">dTDP-4-dehydrorhamnose 3,5-epimerase</fullName>
        <ecNumber evidence="3">5.1.3.13</ecNumber>
    </recommendedName>
    <alternativeName>
        <fullName evidence="6">Thymidine diphospho-4-keto-rhamnose 3,5-epimerase</fullName>
    </alternativeName>
    <alternativeName>
        <fullName evidence="5">dTDP-4-keto-6-deoxyglucose 3,5-epimerase</fullName>
    </alternativeName>
    <alternativeName>
        <fullName evidence="7">dTDP-6-deoxy-D-xylo-4-hexulose 3,5-epimerase</fullName>
    </alternativeName>
</protein>
<comment type="function">
    <text evidence="2">Catalyzes the epimerization of the C3' and C5'positions of dTDP-6-deoxy-D-xylo-4-hexulose, forming dTDP-6-deoxy-L-lyxo-4-hexulose.</text>
</comment>
<name>A0A4P2VQ41_FLUSA</name>
<evidence type="ECO:0000313" key="9">
    <source>
        <dbReference type="Proteomes" id="UP000291236"/>
    </source>
</evidence>
<dbReference type="GO" id="GO:0008830">
    <property type="term" value="F:dTDP-4-dehydrorhamnose 3,5-epimerase activity"/>
    <property type="evidence" value="ECO:0007669"/>
    <property type="project" value="UniProtKB-EC"/>
</dbReference>
<dbReference type="PANTHER" id="PTHR21047">
    <property type="entry name" value="DTDP-6-DEOXY-D-GLUCOSE-3,5 EPIMERASE"/>
    <property type="match status" value="1"/>
</dbReference>
<comment type="catalytic activity">
    <reaction evidence="1">
        <text>dTDP-4-dehydro-6-deoxy-alpha-D-glucose = dTDP-4-dehydro-beta-L-rhamnose</text>
        <dbReference type="Rhea" id="RHEA:16969"/>
        <dbReference type="ChEBI" id="CHEBI:57649"/>
        <dbReference type="ChEBI" id="CHEBI:62830"/>
        <dbReference type="EC" id="5.1.3.13"/>
    </reaction>
</comment>
<dbReference type="InterPro" id="IPR011051">
    <property type="entry name" value="RmlC_Cupin_sf"/>
</dbReference>
<evidence type="ECO:0000256" key="2">
    <source>
        <dbReference type="ARBA" id="ARBA00001997"/>
    </source>
</evidence>
<reference evidence="8 9" key="1">
    <citation type="submission" date="2018-12" db="EMBL/GenBank/DDBJ databases">
        <title>Rubrispira sanarue gen. nov., sp., nov., a member of the order Silvanigrellales, isolated from a brackish lake in Hamamatsu Japan.</title>
        <authorList>
            <person name="Maejima Y."/>
            <person name="Iino T."/>
            <person name="Muraguchi Y."/>
            <person name="Fukuda K."/>
            <person name="Nojiri H."/>
            <person name="Ohkuma M."/>
            <person name="Moriuchi R."/>
            <person name="Dohra H."/>
            <person name="Kimbara K."/>
            <person name="Shintani M."/>
        </authorList>
    </citation>
    <scope>NUCLEOTIDE SEQUENCE [LARGE SCALE GENOMIC DNA]</scope>
    <source>
        <strain evidence="8 9">RF1110005</strain>
    </source>
</reference>
<dbReference type="GO" id="GO:0000271">
    <property type="term" value="P:polysaccharide biosynthetic process"/>
    <property type="evidence" value="ECO:0007669"/>
    <property type="project" value="TreeGrafter"/>
</dbReference>
<evidence type="ECO:0000256" key="7">
    <source>
        <dbReference type="ARBA" id="ARBA00033311"/>
    </source>
</evidence>
<dbReference type="GO" id="GO:0005829">
    <property type="term" value="C:cytosol"/>
    <property type="evidence" value="ECO:0007669"/>
    <property type="project" value="TreeGrafter"/>
</dbReference>
<keyword evidence="9" id="KW-1185">Reference proteome</keyword>
<dbReference type="EMBL" id="AP019368">
    <property type="protein sequence ID" value="BBH54059.1"/>
    <property type="molecule type" value="Genomic_DNA"/>
</dbReference>
<dbReference type="RefSeq" id="WP_216678674.1">
    <property type="nucleotide sequence ID" value="NZ_AP019368.1"/>
</dbReference>
<dbReference type="SUPFAM" id="SSF51182">
    <property type="entry name" value="RmlC-like cupins"/>
    <property type="match status" value="1"/>
</dbReference>
<evidence type="ECO:0000256" key="3">
    <source>
        <dbReference type="ARBA" id="ARBA00012098"/>
    </source>
</evidence>
<dbReference type="Proteomes" id="UP000291236">
    <property type="component" value="Chromosome"/>
</dbReference>
<accession>A0A4P2VQ41</accession>
<evidence type="ECO:0000256" key="5">
    <source>
        <dbReference type="ARBA" id="ARBA00029758"/>
    </source>
</evidence>
<dbReference type="Gene3D" id="2.60.120.10">
    <property type="entry name" value="Jelly Rolls"/>
    <property type="match status" value="1"/>
</dbReference>
<gene>
    <name evidence="8" type="ORF">JCM31447_25160</name>
</gene>
<dbReference type="AlphaFoldDB" id="A0A4P2VQ41"/>
<dbReference type="KEGG" id="sbf:JCM31447_25160"/>
<organism evidence="8 9">
    <name type="scientific">Fluviispira sanaruensis</name>
    <dbReference type="NCBI Taxonomy" id="2493639"/>
    <lineage>
        <taxon>Bacteria</taxon>
        <taxon>Pseudomonadati</taxon>
        <taxon>Bdellovibrionota</taxon>
        <taxon>Oligoflexia</taxon>
        <taxon>Silvanigrellales</taxon>
        <taxon>Silvanigrellaceae</taxon>
        <taxon>Fluviispira</taxon>
    </lineage>
</organism>
<evidence type="ECO:0000256" key="1">
    <source>
        <dbReference type="ARBA" id="ARBA00001298"/>
    </source>
</evidence>
<evidence type="ECO:0000313" key="8">
    <source>
        <dbReference type="EMBL" id="BBH54059.1"/>
    </source>
</evidence>
<dbReference type="InterPro" id="IPR014710">
    <property type="entry name" value="RmlC-like_jellyroll"/>
</dbReference>
<dbReference type="EC" id="5.1.3.13" evidence="3"/>
<evidence type="ECO:0000256" key="4">
    <source>
        <dbReference type="ARBA" id="ARBA00019595"/>
    </source>
</evidence>